<organism evidence="2 3">
    <name type="scientific">Ditylenchus destructor</name>
    <dbReference type="NCBI Taxonomy" id="166010"/>
    <lineage>
        <taxon>Eukaryota</taxon>
        <taxon>Metazoa</taxon>
        <taxon>Ecdysozoa</taxon>
        <taxon>Nematoda</taxon>
        <taxon>Chromadorea</taxon>
        <taxon>Rhabditida</taxon>
        <taxon>Tylenchina</taxon>
        <taxon>Tylenchomorpha</taxon>
        <taxon>Sphaerularioidea</taxon>
        <taxon>Anguinidae</taxon>
        <taxon>Anguininae</taxon>
        <taxon>Ditylenchus</taxon>
    </lineage>
</organism>
<accession>A0AAD4MQ97</accession>
<sequence length="66" mass="6879">MPWTSNANMSAPNIQSSPPAESNLGNQLPQATASSSSHILGSVMECSTKATERSQSHGLASFYKPG</sequence>
<protein>
    <submittedName>
        <fullName evidence="2">Uncharacterized protein</fullName>
    </submittedName>
</protein>
<evidence type="ECO:0000313" key="3">
    <source>
        <dbReference type="Proteomes" id="UP001201812"/>
    </source>
</evidence>
<dbReference type="Proteomes" id="UP001201812">
    <property type="component" value="Unassembled WGS sequence"/>
</dbReference>
<comment type="caution">
    <text evidence="2">The sequence shown here is derived from an EMBL/GenBank/DDBJ whole genome shotgun (WGS) entry which is preliminary data.</text>
</comment>
<gene>
    <name evidence="2" type="ORF">DdX_18025</name>
</gene>
<keyword evidence="3" id="KW-1185">Reference proteome</keyword>
<proteinExistence type="predicted"/>
<feature type="region of interest" description="Disordered" evidence="1">
    <location>
        <begin position="47"/>
        <end position="66"/>
    </location>
</feature>
<evidence type="ECO:0000256" key="1">
    <source>
        <dbReference type="SAM" id="MobiDB-lite"/>
    </source>
</evidence>
<reference evidence="2" key="1">
    <citation type="submission" date="2022-01" db="EMBL/GenBank/DDBJ databases">
        <title>Genome Sequence Resource for Two Populations of Ditylenchus destructor, the Migratory Endoparasitic Phytonematode.</title>
        <authorList>
            <person name="Zhang H."/>
            <person name="Lin R."/>
            <person name="Xie B."/>
        </authorList>
    </citation>
    <scope>NUCLEOTIDE SEQUENCE</scope>
    <source>
        <strain evidence="2">BazhouSP</strain>
    </source>
</reference>
<evidence type="ECO:0000313" key="2">
    <source>
        <dbReference type="EMBL" id="KAI1698216.1"/>
    </source>
</evidence>
<feature type="region of interest" description="Disordered" evidence="1">
    <location>
        <begin position="1"/>
        <end position="39"/>
    </location>
</feature>
<dbReference type="EMBL" id="JAKKPZ010000228">
    <property type="protein sequence ID" value="KAI1698216.1"/>
    <property type="molecule type" value="Genomic_DNA"/>
</dbReference>
<dbReference type="AlphaFoldDB" id="A0AAD4MQ97"/>
<name>A0AAD4MQ97_9BILA</name>